<feature type="region of interest" description="Disordered" evidence="1">
    <location>
        <begin position="1"/>
        <end position="59"/>
    </location>
</feature>
<comment type="caution">
    <text evidence="2">The sequence shown here is derived from an EMBL/GenBank/DDBJ whole genome shotgun (WGS) entry which is preliminary data.</text>
</comment>
<evidence type="ECO:0000313" key="2">
    <source>
        <dbReference type="EMBL" id="EKX64359.1"/>
    </source>
</evidence>
<dbReference type="AlphaFoldDB" id="L1KV07"/>
<dbReference type="PATRIC" id="fig|698759.3.peg.4995"/>
<accession>L1KV07</accession>
<evidence type="ECO:0000256" key="1">
    <source>
        <dbReference type="SAM" id="MobiDB-lite"/>
    </source>
</evidence>
<proteinExistence type="predicted"/>
<gene>
    <name evidence="2" type="ORF">STRIP9103_03578</name>
</gene>
<sequence>MMGGEPPAGRQLTITGWAPDEAVDTTDDDQQLNTRQGNRHDRQRPTAQHPTGRQAAITG</sequence>
<name>L1KV07_9ACTN</name>
<evidence type="ECO:0000313" key="3">
    <source>
        <dbReference type="Proteomes" id="UP000010411"/>
    </source>
</evidence>
<protein>
    <submittedName>
        <fullName evidence="2">Uncharacterized protein</fullName>
    </submittedName>
</protein>
<feature type="compositionally biased region" description="Acidic residues" evidence="1">
    <location>
        <begin position="21"/>
        <end position="30"/>
    </location>
</feature>
<dbReference type="EMBL" id="AEJC01000376">
    <property type="protein sequence ID" value="EKX64359.1"/>
    <property type="molecule type" value="Genomic_DNA"/>
</dbReference>
<reference evidence="2 3" key="1">
    <citation type="submission" date="2012-11" db="EMBL/GenBank/DDBJ databases">
        <authorList>
            <person name="Huguet-Tapia J.C."/>
            <person name="Durkin A.S."/>
            <person name="Pettis G.S."/>
            <person name="Badger J.H."/>
        </authorList>
    </citation>
    <scope>NUCLEOTIDE SEQUENCE [LARGE SCALE GENOMIC DNA]</scope>
    <source>
        <strain evidence="2 3">91-03</strain>
    </source>
</reference>
<organism evidence="2 3">
    <name type="scientific">Streptomyces ipomoeae 91-03</name>
    <dbReference type="NCBI Taxonomy" id="698759"/>
    <lineage>
        <taxon>Bacteria</taxon>
        <taxon>Bacillati</taxon>
        <taxon>Actinomycetota</taxon>
        <taxon>Actinomycetes</taxon>
        <taxon>Kitasatosporales</taxon>
        <taxon>Streptomycetaceae</taxon>
        <taxon>Streptomyces</taxon>
    </lineage>
</organism>
<dbReference type="Proteomes" id="UP000010411">
    <property type="component" value="Unassembled WGS sequence"/>
</dbReference>
<keyword evidence="3" id="KW-1185">Reference proteome</keyword>